<dbReference type="GO" id="GO:0006302">
    <property type="term" value="P:double-strand break repair"/>
    <property type="evidence" value="ECO:0007669"/>
    <property type="project" value="TreeGrafter"/>
</dbReference>
<dbReference type="InterPro" id="IPR005135">
    <property type="entry name" value="Endo/exonuclease/phosphatase"/>
</dbReference>
<dbReference type="GO" id="GO:0046872">
    <property type="term" value="F:metal ion binding"/>
    <property type="evidence" value="ECO:0007669"/>
    <property type="project" value="UniProtKB-KW"/>
</dbReference>
<keyword evidence="4" id="KW-0540">Nuclease</keyword>
<dbReference type="InterPro" id="IPR036691">
    <property type="entry name" value="Endo/exonu/phosph_ase_sf"/>
</dbReference>
<keyword evidence="10" id="KW-0539">Nucleus</keyword>
<keyword evidence="5" id="KW-0479">Metal-binding</keyword>
<gene>
    <name evidence="12" type="ORF">NDES1114_LOCUS4571</name>
</gene>
<dbReference type="InterPro" id="IPR051547">
    <property type="entry name" value="TDP2-like"/>
</dbReference>
<keyword evidence="6" id="KW-0227">DNA damage</keyword>
<keyword evidence="9" id="KW-0234">DNA repair</keyword>
<dbReference type="PANTHER" id="PTHR15822">
    <property type="entry name" value="TRAF AND TNF RECEPTOR-ASSOCIATED PROTEIN"/>
    <property type="match status" value="1"/>
</dbReference>
<sequence length="380" mass="40915">MAANEGLETLTVRRWDGTSWSTAAPEPEAATPPAPPASLRLATLNILADCFPWFVKLATPPAERIAAAVECIAQCDADVLGLNEVTPGILATLLADARVRAAYRTTHVPEDISAAGAKHACVVLSKVPLAGAWHFPAISEAVVDKNQEPVKFGQQRLPVVVRLADSGIEVAAIHTMAYQRGETRRLRAEQIAHIVAALRTRGRPFAVMGDMNLHDAAEDACVVANDMLDVWAETHPTGVRAGAPGYDEAAAGYTFDAQVNTMIRHYIPGETRRMRLDRILVSRGFPLRPAGPCRLWADEPVDAKRDIFVSDHFGLVVDMAPCNGDSDAEDAQWQGDANVRALLEANARSEAGAHKVGKLRFGMSLVGHSAWLAKRSLGFA</sequence>
<evidence type="ECO:0000259" key="11">
    <source>
        <dbReference type="Pfam" id="PF03372"/>
    </source>
</evidence>
<dbReference type="GO" id="GO:0004518">
    <property type="term" value="F:nuclease activity"/>
    <property type="evidence" value="ECO:0007669"/>
    <property type="project" value="UniProtKB-KW"/>
</dbReference>
<dbReference type="GO" id="GO:0070260">
    <property type="term" value="F:5'-tyrosyl-DNA phosphodiesterase activity"/>
    <property type="evidence" value="ECO:0007669"/>
    <property type="project" value="TreeGrafter"/>
</dbReference>
<dbReference type="SUPFAM" id="SSF56219">
    <property type="entry name" value="DNase I-like"/>
    <property type="match status" value="1"/>
</dbReference>
<comment type="cofactor">
    <cofactor evidence="1">
        <name>Mn(2+)</name>
        <dbReference type="ChEBI" id="CHEBI:29035"/>
    </cofactor>
</comment>
<comment type="subcellular location">
    <subcellularLocation>
        <location evidence="3">Nucleus</location>
        <location evidence="3">PML body</location>
    </subcellularLocation>
</comment>
<evidence type="ECO:0000256" key="10">
    <source>
        <dbReference type="ARBA" id="ARBA00023242"/>
    </source>
</evidence>
<evidence type="ECO:0000256" key="6">
    <source>
        <dbReference type="ARBA" id="ARBA00022763"/>
    </source>
</evidence>
<evidence type="ECO:0000256" key="3">
    <source>
        <dbReference type="ARBA" id="ARBA00004322"/>
    </source>
</evidence>
<protein>
    <recommendedName>
        <fullName evidence="11">Endonuclease/exonuclease/phosphatase domain-containing protein</fullName>
    </recommendedName>
</protein>
<reference evidence="12" key="1">
    <citation type="submission" date="2021-01" db="EMBL/GenBank/DDBJ databases">
        <authorList>
            <person name="Corre E."/>
            <person name="Pelletier E."/>
            <person name="Niang G."/>
            <person name="Scheremetjew M."/>
            <person name="Finn R."/>
            <person name="Kale V."/>
            <person name="Holt S."/>
            <person name="Cochrane G."/>
            <person name="Meng A."/>
            <person name="Brown T."/>
            <person name="Cohen L."/>
        </authorList>
    </citation>
    <scope>NUCLEOTIDE SEQUENCE</scope>
    <source>
        <strain evidence="12">CCAP 1951/1</strain>
    </source>
</reference>
<dbReference type="Pfam" id="PF03372">
    <property type="entry name" value="Exo_endo_phos"/>
    <property type="match status" value="1"/>
</dbReference>
<evidence type="ECO:0000256" key="4">
    <source>
        <dbReference type="ARBA" id="ARBA00022722"/>
    </source>
</evidence>
<name>A0A7S1PPI6_NEODS</name>
<keyword evidence="8" id="KW-0460">Magnesium</keyword>
<feature type="domain" description="Endonuclease/exonuclease/phosphatase" evidence="11">
    <location>
        <begin position="43"/>
        <end position="312"/>
    </location>
</feature>
<dbReference type="Gene3D" id="3.60.10.10">
    <property type="entry name" value="Endonuclease/exonuclease/phosphatase"/>
    <property type="match status" value="1"/>
</dbReference>
<keyword evidence="7" id="KW-0378">Hydrolase</keyword>
<evidence type="ECO:0000256" key="9">
    <source>
        <dbReference type="ARBA" id="ARBA00023204"/>
    </source>
</evidence>
<evidence type="ECO:0000256" key="5">
    <source>
        <dbReference type="ARBA" id="ARBA00022723"/>
    </source>
</evidence>
<evidence type="ECO:0000256" key="8">
    <source>
        <dbReference type="ARBA" id="ARBA00022842"/>
    </source>
</evidence>
<evidence type="ECO:0000256" key="2">
    <source>
        <dbReference type="ARBA" id="ARBA00001946"/>
    </source>
</evidence>
<dbReference type="GO" id="GO:0003697">
    <property type="term" value="F:single-stranded DNA binding"/>
    <property type="evidence" value="ECO:0007669"/>
    <property type="project" value="TreeGrafter"/>
</dbReference>
<proteinExistence type="predicted"/>
<dbReference type="PANTHER" id="PTHR15822:SF4">
    <property type="entry name" value="TYROSYL-DNA PHOSPHODIESTERASE 2"/>
    <property type="match status" value="1"/>
</dbReference>
<dbReference type="GO" id="GO:0005737">
    <property type="term" value="C:cytoplasm"/>
    <property type="evidence" value="ECO:0007669"/>
    <property type="project" value="TreeGrafter"/>
</dbReference>
<evidence type="ECO:0000313" key="12">
    <source>
        <dbReference type="EMBL" id="CAD9096137.1"/>
    </source>
</evidence>
<accession>A0A7S1PPI6</accession>
<evidence type="ECO:0000256" key="1">
    <source>
        <dbReference type="ARBA" id="ARBA00001936"/>
    </source>
</evidence>
<dbReference type="EMBL" id="HBGF01006742">
    <property type="protein sequence ID" value="CAD9096137.1"/>
    <property type="molecule type" value="Transcribed_RNA"/>
</dbReference>
<comment type="cofactor">
    <cofactor evidence="2">
        <name>Mg(2+)</name>
        <dbReference type="ChEBI" id="CHEBI:18420"/>
    </cofactor>
</comment>
<organism evidence="12">
    <name type="scientific">Neobodo designis</name>
    <name type="common">Flagellated protozoan</name>
    <name type="synonym">Bodo designis</name>
    <dbReference type="NCBI Taxonomy" id="312471"/>
    <lineage>
        <taxon>Eukaryota</taxon>
        <taxon>Discoba</taxon>
        <taxon>Euglenozoa</taxon>
        <taxon>Kinetoplastea</taxon>
        <taxon>Metakinetoplastina</taxon>
        <taxon>Neobodonida</taxon>
        <taxon>Neobodo</taxon>
    </lineage>
</organism>
<dbReference type="AlphaFoldDB" id="A0A7S1PPI6"/>
<evidence type="ECO:0000256" key="7">
    <source>
        <dbReference type="ARBA" id="ARBA00022801"/>
    </source>
</evidence>